<dbReference type="AlphaFoldDB" id="M5RMT1"/>
<evidence type="ECO:0000313" key="2">
    <source>
        <dbReference type="Proteomes" id="UP000011991"/>
    </source>
</evidence>
<dbReference type="Proteomes" id="UP000011991">
    <property type="component" value="Unassembled WGS sequence"/>
</dbReference>
<keyword evidence="2" id="KW-1185">Reference proteome</keyword>
<proteinExistence type="predicted"/>
<reference evidence="1 2" key="1">
    <citation type="journal article" date="2013" name="Mar. Genomics">
        <title>Expression of sulfatases in Rhodopirellula baltica and the diversity of sulfatases in the genus Rhodopirellula.</title>
        <authorList>
            <person name="Wegner C.E."/>
            <person name="Richter-Heitmann T."/>
            <person name="Klindworth A."/>
            <person name="Klockow C."/>
            <person name="Richter M."/>
            <person name="Achstetter T."/>
            <person name="Glockner F.O."/>
            <person name="Harder J."/>
        </authorList>
    </citation>
    <scope>NUCLEOTIDE SEQUENCE [LARGE SCALE GENOMIC DNA]</scope>
    <source>
        <strain evidence="1 2">SM1</strain>
    </source>
</reference>
<name>M5RMT1_9BACT</name>
<comment type="caution">
    <text evidence="1">The sequence shown here is derived from an EMBL/GenBank/DDBJ whole genome shotgun (WGS) entry which is preliminary data.</text>
</comment>
<dbReference type="EMBL" id="ANOG01000343">
    <property type="protein sequence ID" value="EMI20633.1"/>
    <property type="molecule type" value="Genomic_DNA"/>
</dbReference>
<sequence>MFRDSFVRKIREGWPSSGCRMIQVTEAEAHDGIACRCKSIA</sequence>
<accession>M5RMT1</accession>
<protein>
    <submittedName>
        <fullName evidence="1">Uncharacterized protein</fullName>
    </submittedName>
</protein>
<evidence type="ECO:0000313" key="1">
    <source>
        <dbReference type="EMBL" id="EMI20633.1"/>
    </source>
</evidence>
<gene>
    <name evidence="1" type="ORF">RMSM_02438</name>
</gene>
<organism evidence="1 2">
    <name type="scientific">Rhodopirellula maiorica SM1</name>
    <dbReference type="NCBI Taxonomy" id="1265738"/>
    <lineage>
        <taxon>Bacteria</taxon>
        <taxon>Pseudomonadati</taxon>
        <taxon>Planctomycetota</taxon>
        <taxon>Planctomycetia</taxon>
        <taxon>Pirellulales</taxon>
        <taxon>Pirellulaceae</taxon>
        <taxon>Novipirellula</taxon>
    </lineage>
</organism>
<dbReference type="PATRIC" id="fig|1265738.3.peg.2449"/>